<dbReference type="GO" id="GO:0005524">
    <property type="term" value="F:ATP binding"/>
    <property type="evidence" value="ECO:0007669"/>
    <property type="project" value="UniProtKB-UniRule"/>
</dbReference>
<evidence type="ECO:0000256" key="13">
    <source>
        <dbReference type="ARBA" id="ARBA00029814"/>
    </source>
</evidence>
<evidence type="ECO:0000313" key="22">
    <source>
        <dbReference type="Proteomes" id="UP000604825"/>
    </source>
</evidence>
<evidence type="ECO:0000256" key="1">
    <source>
        <dbReference type="ARBA" id="ARBA00004496"/>
    </source>
</evidence>
<keyword evidence="12 18" id="KW-0067">ATP-binding</keyword>
<keyword evidence="8" id="KW-0723">Serine/threonine-protein kinase</keyword>
<dbReference type="InterPro" id="IPR006175">
    <property type="entry name" value="YjgF/YER057c/UK114"/>
</dbReference>
<evidence type="ECO:0000256" key="18">
    <source>
        <dbReference type="PROSITE-ProRule" id="PRU10141"/>
    </source>
</evidence>
<dbReference type="FunFam" id="3.40.50.620:FF:000145">
    <property type="entry name" value="ATP-binding domain containing protein"/>
    <property type="match status" value="1"/>
</dbReference>
<dbReference type="CDD" id="cd06156">
    <property type="entry name" value="eu_AANH_C_2"/>
    <property type="match status" value="1"/>
</dbReference>
<dbReference type="InterPro" id="IPR030662">
    <property type="entry name" value="DPH6/MJ0570"/>
</dbReference>
<gene>
    <name evidence="21" type="ORF">NCGR_LOCUS32894</name>
</gene>
<dbReference type="CDD" id="cd01994">
    <property type="entry name" value="AANH_PF0828-like"/>
    <property type="match status" value="1"/>
</dbReference>
<comment type="catalytic activity">
    <reaction evidence="16">
        <text>diphthine-[translation elongation factor 2] + NH4(+) + ATP = diphthamide-[translation elongation factor 2] + AMP + diphosphate + H(+)</text>
        <dbReference type="Rhea" id="RHEA:19753"/>
        <dbReference type="Rhea" id="RHEA-COMP:10172"/>
        <dbReference type="Rhea" id="RHEA-COMP:10174"/>
        <dbReference type="ChEBI" id="CHEBI:15378"/>
        <dbReference type="ChEBI" id="CHEBI:16692"/>
        <dbReference type="ChEBI" id="CHEBI:28938"/>
        <dbReference type="ChEBI" id="CHEBI:30616"/>
        <dbReference type="ChEBI" id="CHEBI:33019"/>
        <dbReference type="ChEBI" id="CHEBI:82696"/>
        <dbReference type="ChEBI" id="CHEBI:456215"/>
        <dbReference type="EC" id="6.3.1.14"/>
    </reaction>
</comment>
<dbReference type="InterPro" id="IPR035959">
    <property type="entry name" value="RutC-like_sf"/>
</dbReference>
<dbReference type="FunFam" id="3.30.1330.40:FF:000009">
    <property type="entry name" value="Endoribonuclease"/>
    <property type="match status" value="1"/>
</dbReference>
<dbReference type="Gene3D" id="1.10.510.10">
    <property type="entry name" value="Transferase(Phosphotransferase) domain 1"/>
    <property type="match status" value="1"/>
</dbReference>
<dbReference type="FunFam" id="3.90.1490.10:FF:000002">
    <property type="entry name" value="Diphthine--ammonia ligase"/>
    <property type="match status" value="1"/>
</dbReference>
<keyword evidence="9" id="KW-0808">Transferase</keyword>
<dbReference type="SUPFAM" id="SSF55298">
    <property type="entry name" value="YjgF-like"/>
    <property type="match status" value="2"/>
</dbReference>
<feature type="compositionally biased region" description="Basic and acidic residues" evidence="19">
    <location>
        <begin position="374"/>
        <end position="391"/>
    </location>
</feature>
<dbReference type="GO" id="GO:0017183">
    <property type="term" value="P:protein histidyl modification to diphthamide"/>
    <property type="evidence" value="ECO:0007669"/>
    <property type="project" value="TreeGrafter"/>
</dbReference>
<reference evidence="21" key="1">
    <citation type="submission" date="2020-10" db="EMBL/GenBank/DDBJ databases">
        <authorList>
            <person name="Han B."/>
            <person name="Lu T."/>
            <person name="Zhao Q."/>
            <person name="Huang X."/>
            <person name="Zhao Y."/>
        </authorList>
    </citation>
    <scope>NUCLEOTIDE SEQUENCE</scope>
</reference>
<organism evidence="21 22">
    <name type="scientific">Miscanthus lutarioriparius</name>
    <dbReference type="NCBI Taxonomy" id="422564"/>
    <lineage>
        <taxon>Eukaryota</taxon>
        <taxon>Viridiplantae</taxon>
        <taxon>Streptophyta</taxon>
        <taxon>Embryophyta</taxon>
        <taxon>Tracheophyta</taxon>
        <taxon>Spermatophyta</taxon>
        <taxon>Magnoliopsida</taxon>
        <taxon>Liliopsida</taxon>
        <taxon>Poales</taxon>
        <taxon>Poaceae</taxon>
        <taxon>PACMAD clade</taxon>
        <taxon>Panicoideae</taxon>
        <taxon>Andropogonodae</taxon>
        <taxon>Andropogoneae</taxon>
        <taxon>Saccharinae</taxon>
        <taxon>Miscanthus</taxon>
    </lineage>
</organism>
<dbReference type="CDD" id="cd06155">
    <property type="entry name" value="eu_AANH_C_1"/>
    <property type="match status" value="1"/>
</dbReference>
<keyword evidence="11" id="KW-0418">Kinase</keyword>
<dbReference type="AlphaFoldDB" id="A0A811PZC2"/>
<dbReference type="NCBIfam" id="TIGR00290">
    <property type="entry name" value="MJ0570_dom"/>
    <property type="match status" value="1"/>
</dbReference>
<evidence type="ECO:0000256" key="9">
    <source>
        <dbReference type="ARBA" id="ARBA00022679"/>
    </source>
</evidence>
<dbReference type="CDD" id="cd14125">
    <property type="entry name" value="STKc_CK1_delta_epsilon"/>
    <property type="match status" value="1"/>
</dbReference>
<evidence type="ECO:0000256" key="5">
    <source>
        <dbReference type="ARBA" id="ARBA00012513"/>
    </source>
</evidence>
<evidence type="ECO:0000256" key="11">
    <source>
        <dbReference type="ARBA" id="ARBA00022777"/>
    </source>
</evidence>
<feature type="compositionally biased region" description="Polar residues" evidence="19">
    <location>
        <begin position="348"/>
        <end position="360"/>
    </location>
</feature>
<dbReference type="InterPro" id="IPR017441">
    <property type="entry name" value="Protein_kinase_ATP_BS"/>
</dbReference>
<dbReference type="FunFam" id="1.10.510.10:FF:000164">
    <property type="entry name" value="Casein kinase 1-like protein"/>
    <property type="match status" value="1"/>
</dbReference>
<dbReference type="EMBL" id="CAJGYO010000008">
    <property type="protein sequence ID" value="CAD6249036.1"/>
    <property type="molecule type" value="Genomic_DNA"/>
</dbReference>
<evidence type="ECO:0000313" key="21">
    <source>
        <dbReference type="EMBL" id="CAD6249036.1"/>
    </source>
</evidence>
<dbReference type="EC" id="6.3.1.14" evidence="4"/>
<evidence type="ECO:0000256" key="15">
    <source>
        <dbReference type="ARBA" id="ARBA00047899"/>
    </source>
</evidence>
<dbReference type="SMART" id="SM00220">
    <property type="entry name" value="S_TKc"/>
    <property type="match status" value="1"/>
</dbReference>
<evidence type="ECO:0000256" key="4">
    <source>
        <dbReference type="ARBA" id="ARBA00012089"/>
    </source>
</evidence>
<protein>
    <recommendedName>
        <fullName evidence="6">Diphthine--ammonia ligase</fullName>
        <ecNumber evidence="5">2.7.11.1</ecNumber>
        <ecNumber evidence="4">6.3.1.14</ecNumber>
    </recommendedName>
    <alternativeName>
        <fullName evidence="13">Diphthamide synthase</fullName>
    </alternativeName>
    <alternativeName>
        <fullName evidence="14">Diphthamide synthetase</fullName>
    </alternativeName>
</protein>
<dbReference type="InterPro" id="IPR000719">
    <property type="entry name" value="Prot_kinase_dom"/>
</dbReference>
<feature type="compositionally biased region" description="Low complexity" evidence="19">
    <location>
        <begin position="393"/>
        <end position="418"/>
    </location>
</feature>
<dbReference type="GO" id="GO:0005737">
    <property type="term" value="C:cytoplasm"/>
    <property type="evidence" value="ECO:0007669"/>
    <property type="project" value="UniProtKB-SubCell"/>
</dbReference>
<dbReference type="Pfam" id="PF00069">
    <property type="entry name" value="Pkinase"/>
    <property type="match status" value="1"/>
</dbReference>
<dbReference type="PROSITE" id="PS00107">
    <property type="entry name" value="PROTEIN_KINASE_ATP"/>
    <property type="match status" value="1"/>
</dbReference>
<dbReference type="OrthoDB" id="686384at2759"/>
<dbReference type="InterPro" id="IPR014729">
    <property type="entry name" value="Rossmann-like_a/b/a_fold"/>
</dbReference>
<evidence type="ECO:0000256" key="6">
    <source>
        <dbReference type="ARBA" id="ARBA00018426"/>
    </source>
</evidence>
<accession>A0A811PZC2</accession>
<keyword evidence="10 18" id="KW-0547">Nucleotide-binding</keyword>
<evidence type="ECO:0000256" key="3">
    <source>
        <dbReference type="ARBA" id="ARBA00011245"/>
    </source>
</evidence>
<dbReference type="FunFam" id="3.30.1330.40:FF:000016">
    <property type="entry name" value="Endoribonuclease"/>
    <property type="match status" value="1"/>
</dbReference>
<evidence type="ECO:0000256" key="2">
    <source>
        <dbReference type="ARBA" id="ARBA00005926"/>
    </source>
</evidence>
<dbReference type="Gene3D" id="3.30.1330.40">
    <property type="entry name" value="RutC-like"/>
    <property type="match status" value="2"/>
</dbReference>
<comment type="caution">
    <text evidence="21">The sequence shown here is derived from an EMBL/GenBank/DDBJ whole genome shotgun (WGS) entry which is preliminary data.</text>
</comment>
<dbReference type="PANTHER" id="PTHR12196">
    <property type="entry name" value="DOMAIN OF UNKNOWN FUNCTION 71 DUF71 -CONTAINING PROTEIN"/>
    <property type="match status" value="1"/>
</dbReference>
<dbReference type="SUPFAM" id="SSF52402">
    <property type="entry name" value="Adenine nucleotide alpha hydrolases-like"/>
    <property type="match status" value="1"/>
</dbReference>
<dbReference type="Pfam" id="PF01042">
    <property type="entry name" value="Ribonuc_L-PSP"/>
    <property type="match status" value="2"/>
</dbReference>
<evidence type="ECO:0000256" key="17">
    <source>
        <dbReference type="ARBA" id="ARBA00048679"/>
    </source>
</evidence>
<dbReference type="GO" id="GO:0017178">
    <property type="term" value="F:diphthine-ammonia ligase activity"/>
    <property type="evidence" value="ECO:0007669"/>
    <property type="project" value="UniProtKB-EC"/>
</dbReference>
<dbReference type="Gene3D" id="3.40.50.620">
    <property type="entry name" value="HUPs"/>
    <property type="match status" value="1"/>
</dbReference>
<evidence type="ECO:0000256" key="8">
    <source>
        <dbReference type="ARBA" id="ARBA00022527"/>
    </source>
</evidence>
<feature type="binding site" evidence="18">
    <location>
        <position position="38"/>
    </location>
    <ligand>
        <name>ATP</name>
        <dbReference type="ChEBI" id="CHEBI:30616"/>
    </ligand>
</feature>
<dbReference type="InterPro" id="IPR002761">
    <property type="entry name" value="Diphthami_syn_dom"/>
</dbReference>
<dbReference type="InterPro" id="IPR011009">
    <property type="entry name" value="Kinase-like_dom_sf"/>
</dbReference>
<dbReference type="PANTHER" id="PTHR12196:SF2">
    <property type="entry name" value="DIPHTHINE--AMMONIA LIGASE"/>
    <property type="match status" value="1"/>
</dbReference>
<evidence type="ECO:0000256" key="10">
    <source>
        <dbReference type="ARBA" id="ARBA00022741"/>
    </source>
</evidence>
<proteinExistence type="inferred from homology"/>
<evidence type="ECO:0000256" key="7">
    <source>
        <dbReference type="ARBA" id="ARBA00022490"/>
    </source>
</evidence>
<sequence>MDHVVGGKFKLGKKIGSGSFGELFLAVNVQTGEEVAVKLENVKTKHPQLHYESKLYMLLQGGTGIPHLKWFGVEGEYNVMVIDLLGPSLEDLFNYCSRKFSLKTVLMLADQMINRVEYMHQKGFLHRDIKPDNFLMGLGRKANQVYIIDYGLAKKYRDLQTHKHIPYRENKNLTGTARYASVNTHLGVEQSRRDDLESLGYVLMYFLRGSLPWQGLKAGTKKQKYDKISEKKMLTPVEVLCKSYPSEFISYFHYCRSLRFEDKPDYSYLKRLFRDLFIREGYQFDYVFDWTILKYPQIGSNPRMRAGERTSGAAGPSMDKISKKCVTMIQTGHMFEHDFCAGEASGRRNPSGSVNQSDNYAQRPRETVSMSLKEIMHSTDRSGERTVERPRTSSRTGSASRRAVASSSRPASSVEPSEQQYNRTSRLFSSNSGSRPSSTQRVNPSPGESRATFLSQAAVARGSRDEPLQRSLELLSLGGEVDKKGDFLCKSMPPCFHIMLQCHGMSVVGTKTVVALANLTPLDDSVDELDSYMYQTVGHQIVVSYAKCMGLPLFRRRIRGSTRDQGLKYSVTAGDEVEDMFALLSEVKRQIPSISAVSSGAIASDYQRLRVESVCSRLGLVSLAYLWKQDQTLLLEEMIRRGIVAIIVKVAALGLKPSSHLGKELAELKCHLLQMNESYGINVCGEGGEYETLTLDCPLFRNARIILNDSEVILHSADSIASVGILHPRAFHLEHKPDSSDRIEDGSVTQESSSCLYEVDEVITHADVEEKQSPSPAVDACTNIDLCISKTGKNLRSIGCWIQDPSRASEGLKADLVAVLSRIENQLKEEGLGWVNVLYVHLYISSMKEFGLANEVYVSFITEKKCYLGVPSRSTIELPLVQGGLGKAYVEVLVSNEVVKRVLHVQSISCWAPSCIGPYSQATLYEEILYMAGQLGLDPPTMKLCPGGPRAELESALKNSEAVANAFSCSIYSSAIHFLVYCSAQLTSNEKEEVEQTLKSSYITHLDCSKAVSSPTVLYVFAPDLPKGARVEIKPILYVPSNDDGVATIEMETGVPLPTLSKAWTDLSALYSELCDSCCQVHTIGGRICSAVVSLTDDIVSKICSTAGQLYHRENLKTMARFCAFQTVKILADNKFSWDSITMLRFYYSVDLSVAADAISGAFSEAFAELAEDNSSMRTDKVHFYNIVPVAGSGRSACTNDIMTCELLASNISSA</sequence>
<dbReference type="GO" id="GO:0004674">
    <property type="term" value="F:protein serine/threonine kinase activity"/>
    <property type="evidence" value="ECO:0007669"/>
    <property type="project" value="UniProtKB-KW"/>
</dbReference>
<feature type="region of interest" description="Disordered" evidence="19">
    <location>
        <begin position="342"/>
        <end position="450"/>
    </location>
</feature>
<feature type="compositionally biased region" description="Polar residues" evidence="19">
    <location>
        <begin position="419"/>
        <end position="443"/>
    </location>
</feature>
<dbReference type="PROSITE" id="PS50011">
    <property type="entry name" value="PROTEIN_KINASE_DOM"/>
    <property type="match status" value="1"/>
</dbReference>
<dbReference type="EC" id="2.7.11.1" evidence="5"/>
<comment type="subcellular location">
    <subcellularLocation>
        <location evidence="1">Cytoplasm</location>
    </subcellularLocation>
</comment>
<dbReference type="Pfam" id="PF01902">
    <property type="entry name" value="Diphthami_syn_2"/>
    <property type="match status" value="1"/>
</dbReference>
<dbReference type="Proteomes" id="UP000604825">
    <property type="component" value="Unassembled WGS sequence"/>
</dbReference>
<keyword evidence="7" id="KW-0963">Cytoplasm</keyword>
<comment type="subunit">
    <text evidence="3">Monomer.</text>
</comment>
<comment type="catalytic activity">
    <reaction evidence="15">
        <text>L-threonyl-[protein] + ATP = O-phospho-L-threonyl-[protein] + ADP + H(+)</text>
        <dbReference type="Rhea" id="RHEA:46608"/>
        <dbReference type="Rhea" id="RHEA-COMP:11060"/>
        <dbReference type="Rhea" id="RHEA-COMP:11605"/>
        <dbReference type="ChEBI" id="CHEBI:15378"/>
        <dbReference type="ChEBI" id="CHEBI:30013"/>
        <dbReference type="ChEBI" id="CHEBI:30616"/>
        <dbReference type="ChEBI" id="CHEBI:61977"/>
        <dbReference type="ChEBI" id="CHEBI:456216"/>
        <dbReference type="EC" id="2.7.11.1"/>
    </reaction>
</comment>
<dbReference type="InterPro" id="IPR008271">
    <property type="entry name" value="Ser/Thr_kinase_AS"/>
</dbReference>
<keyword evidence="22" id="KW-1185">Reference proteome</keyword>
<evidence type="ECO:0000259" key="20">
    <source>
        <dbReference type="PROSITE" id="PS50011"/>
    </source>
</evidence>
<dbReference type="SUPFAM" id="SSF56112">
    <property type="entry name" value="Protein kinase-like (PK-like)"/>
    <property type="match status" value="1"/>
</dbReference>
<evidence type="ECO:0000256" key="19">
    <source>
        <dbReference type="SAM" id="MobiDB-lite"/>
    </source>
</evidence>
<comment type="similarity">
    <text evidence="2">Belongs to the protein kinase superfamily. CK1 Ser/Thr protein kinase family. Casein kinase I subfamily.</text>
</comment>
<dbReference type="PROSITE" id="PS00108">
    <property type="entry name" value="PROTEIN_KINASE_ST"/>
    <property type="match status" value="1"/>
</dbReference>
<evidence type="ECO:0000256" key="16">
    <source>
        <dbReference type="ARBA" id="ARBA00048108"/>
    </source>
</evidence>
<feature type="domain" description="Protein kinase" evidence="20">
    <location>
        <begin position="9"/>
        <end position="278"/>
    </location>
</feature>
<evidence type="ECO:0000256" key="12">
    <source>
        <dbReference type="ARBA" id="ARBA00022840"/>
    </source>
</evidence>
<name>A0A811PZC2_9POAL</name>
<dbReference type="FunFam" id="3.30.200.20:FF:000538">
    <property type="entry name" value="Putative Casein kinase I"/>
    <property type="match status" value="1"/>
</dbReference>
<evidence type="ECO:0000256" key="14">
    <source>
        <dbReference type="ARBA" id="ARBA00031552"/>
    </source>
</evidence>
<dbReference type="Gene3D" id="3.90.1490.10">
    <property type="entry name" value="putative n-type atp pyrophosphatase, domain 2"/>
    <property type="match status" value="1"/>
</dbReference>
<comment type="catalytic activity">
    <reaction evidence="17">
        <text>L-seryl-[protein] + ATP = O-phospho-L-seryl-[protein] + ADP + H(+)</text>
        <dbReference type="Rhea" id="RHEA:17989"/>
        <dbReference type="Rhea" id="RHEA-COMP:9863"/>
        <dbReference type="Rhea" id="RHEA-COMP:11604"/>
        <dbReference type="ChEBI" id="CHEBI:15378"/>
        <dbReference type="ChEBI" id="CHEBI:29999"/>
        <dbReference type="ChEBI" id="CHEBI:30616"/>
        <dbReference type="ChEBI" id="CHEBI:83421"/>
        <dbReference type="ChEBI" id="CHEBI:456216"/>
        <dbReference type="EC" id="2.7.11.1"/>
    </reaction>
</comment>